<dbReference type="FunFam" id="1.10.10.10:FF:000322">
    <property type="entry name" value="Probable disease resistance protein At1g63360"/>
    <property type="match status" value="1"/>
</dbReference>
<evidence type="ECO:0000313" key="11">
    <source>
        <dbReference type="EMBL" id="KQK18340.1"/>
    </source>
</evidence>
<evidence type="ECO:0000259" key="9">
    <source>
        <dbReference type="Pfam" id="PF23559"/>
    </source>
</evidence>
<dbReference type="InterPro" id="IPR044974">
    <property type="entry name" value="Disease_R_plants"/>
</dbReference>
<keyword evidence="2" id="KW-0433">Leucine-rich repeat</keyword>
<dbReference type="InterPro" id="IPR038005">
    <property type="entry name" value="RX-like_CC"/>
</dbReference>
<dbReference type="EnsemblPlants" id="KQK18340">
    <property type="protein sequence ID" value="KQK18340"/>
    <property type="gene ID" value="BRADI_1g41825v3"/>
</dbReference>
<dbReference type="InterPro" id="IPR032675">
    <property type="entry name" value="LRR_dom_sf"/>
</dbReference>
<dbReference type="SUPFAM" id="SSF52058">
    <property type="entry name" value="L domain-like"/>
    <property type="match status" value="1"/>
</dbReference>
<evidence type="ECO:0000256" key="2">
    <source>
        <dbReference type="ARBA" id="ARBA00022614"/>
    </source>
</evidence>
<dbReference type="Pfam" id="PF23598">
    <property type="entry name" value="LRR_14"/>
    <property type="match status" value="1"/>
</dbReference>
<dbReference type="STRING" id="15368.A0A0Q3K243"/>
<dbReference type="GO" id="GO:0009626">
    <property type="term" value="P:plant-type hypersensitive response"/>
    <property type="evidence" value="ECO:0007669"/>
    <property type="project" value="UniProtKB-ARBA"/>
</dbReference>
<evidence type="ECO:0000313" key="13">
    <source>
        <dbReference type="Proteomes" id="UP000008810"/>
    </source>
</evidence>
<dbReference type="Gene3D" id="3.80.10.10">
    <property type="entry name" value="Ribonuclease Inhibitor"/>
    <property type="match status" value="1"/>
</dbReference>
<dbReference type="Proteomes" id="UP000008810">
    <property type="component" value="Chromosome 1"/>
</dbReference>
<dbReference type="PANTHER" id="PTHR23155:SF1242">
    <property type="entry name" value="NB-ARC DOMAIN CONTAINING PROTEIN EXPRESSED"/>
    <property type="match status" value="1"/>
</dbReference>
<evidence type="ECO:0000259" key="10">
    <source>
        <dbReference type="Pfam" id="PF23598"/>
    </source>
</evidence>
<comment type="similarity">
    <text evidence="1">Belongs to the disease resistance NB-LRR family.</text>
</comment>
<dbReference type="Gene3D" id="3.40.50.300">
    <property type="entry name" value="P-loop containing nucleotide triphosphate hydrolases"/>
    <property type="match status" value="1"/>
</dbReference>
<keyword evidence="4" id="KW-0547">Nucleotide-binding</keyword>
<feature type="domain" description="Disease resistance R13L4/SHOC-2-like LRR" evidence="10">
    <location>
        <begin position="706"/>
        <end position="879"/>
    </location>
</feature>
<keyword evidence="13" id="KW-1185">Reference proteome</keyword>
<dbReference type="InParanoid" id="A0A0Q3K243"/>
<evidence type="ECO:0000256" key="1">
    <source>
        <dbReference type="ARBA" id="ARBA00008894"/>
    </source>
</evidence>
<dbReference type="Pfam" id="PF18052">
    <property type="entry name" value="Rx_N"/>
    <property type="match status" value="1"/>
</dbReference>
<evidence type="ECO:0000313" key="12">
    <source>
        <dbReference type="EnsemblPlants" id="KQK18340"/>
    </source>
</evidence>
<protein>
    <submittedName>
        <fullName evidence="11 12">Uncharacterized protein</fullName>
    </submittedName>
</protein>
<feature type="coiled-coil region" evidence="7">
    <location>
        <begin position="254"/>
        <end position="281"/>
    </location>
</feature>
<dbReference type="SUPFAM" id="SSF52540">
    <property type="entry name" value="P-loop containing nucleoside triphosphate hydrolases"/>
    <property type="match status" value="1"/>
</dbReference>
<dbReference type="InterPro" id="IPR042197">
    <property type="entry name" value="Apaf_helical"/>
</dbReference>
<reference evidence="11 12" key="1">
    <citation type="journal article" date="2010" name="Nature">
        <title>Genome sequencing and analysis of the model grass Brachypodium distachyon.</title>
        <authorList>
            <consortium name="International Brachypodium Initiative"/>
        </authorList>
    </citation>
    <scope>NUCLEOTIDE SEQUENCE [LARGE SCALE GENOMIC DNA]</scope>
    <source>
        <strain evidence="11 12">Bd21</strain>
    </source>
</reference>
<dbReference type="EMBL" id="CM000880">
    <property type="protein sequence ID" value="KQK18340.1"/>
    <property type="molecule type" value="Genomic_DNA"/>
</dbReference>
<dbReference type="GO" id="GO:0043531">
    <property type="term" value="F:ADP binding"/>
    <property type="evidence" value="ECO:0007669"/>
    <property type="project" value="InterPro"/>
</dbReference>
<organism evidence="11">
    <name type="scientific">Brachypodium distachyon</name>
    <name type="common">Purple false brome</name>
    <name type="synonym">Trachynia distachya</name>
    <dbReference type="NCBI Taxonomy" id="15368"/>
    <lineage>
        <taxon>Eukaryota</taxon>
        <taxon>Viridiplantae</taxon>
        <taxon>Streptophyta</taxon>
        <taxon>Embryophyta</taxon>
        <taxon>Tracheophyta</taxon>
        <taxon>Spermatophyta</taxon>
        <taxon>Magnoliopsida</taxon>
        <taxon>Liliopsida</taxon>
        <taxon>Poales</taxon>
        <taxon>Poaceae</taxon>
        <taxon>BOP clade</taxon>
        <taxon>Pooideae</taxon>
        <taxon>Stipodae</taxon>
        <taxon>Brachypodieae</taxon>
        <taxon>Brachypodium</taxon>
    </lineage>
</organism>
<dbReference type="Gene3D" id="1.20.5.4130">
    <property type="match status" value="1"/>
</dbReference>
<keyword evidence="3" id="KW-0677">Repeat</keyword>
<feature type="domain" description="Disease resistance protein winged helix" evidence="9">
    <location>
        <begin position="536"/>
        <end position="604"/>
    </location>
</feature>
<proteinExistence type="inferred from homology"/>
<dbReference type="InterPro" id="IPR055414">
    <property type="entry name" value="LRR_R13L4/SHOC2-like"/>
</dbReference>
<dbReference type="InterPro" id="IPR027417">
    <property type="entry name" value="P-loop_NTPase"/>
</dbReference>
<evidence type="ECO:0000259" key="8">
    <source>
        <dbReference type="Pfam" id="PF18052"/>
    </source>
</evidence>
<evidence type="ECO:0000256" key="6">
    <source>
        <dbReference type="ARBA" id="ARBA00023054"/>
    </source>
</evidence>
<accession>A0A0Q3K243</accession>
<evidence type="ECO:0000256" key="5">
    <source>
        <dbReference type="ARBA" id="ARBA00022821"/>
    </source>
</evidence>
<dbReference type="GO" id="GO:0042742">
    <property type="term" value="P:defense response to bacterium"/>
    <property type="evidence" value="ECO:0007669"/>
    <property type="project" value="UniProtKB-ARBA"/>
</dbReference>
<dbReference type="OrthoDB" id="611536at2759"/>
<name>A0A0Q3K243_BRADI</name>
<dbReference type="InterPro" id="IPR041118">
    <property type="entry name" value="Rx_N"/>
</dbReference>
<feature type="domain" description="Disease resistance N-terminal" evidence="8">
    <location>
        <begin position="145"/>
        <end position="226"/>
    </location>
</feature>
<dbReference type="Gramene" id="KQK18340">
    <property type="protein sequence ID" value="KQK18340"/>
    <property type="gene ID" value="BRADI_1g41825v3"/>
</dbReference>
<gene>
    <name evidence="11" type="ORF">BRADI_1g41825v3</name>
</gene>
<reference evidence="11" key="2">
    <citation type="submission" date="2017-06" db="EMBL/GenBank/DDBJ databases">
        <title>WGS assembly of Brachypodium distachyon.</title>
        <authorList>
            <consortium name="The International Brachypodium Initiative"/>
            <person name="Lucas S."/>
            <person name="Harmon-Smith M."/>
            <person name="Lail K."/>
            <person name="Tice H."/>
            <person name="Grimwood J."/>
            <person name="Bruce D."/>
            <person name="Barry K."/>
            <person name="Shu S."/>
            <person name="Lindquist E."/>
            <person name="Wang M."/>
            <person name="Pitluck S."/>
            <person name="Vogel J.P."/>
            <person name="Garvin D.F."/>
            <person name="Mockler T.C."/>
            <person name="Schmutz J."/>
            <person name="Rokhsar D."/>
            <person name="Bevan M.W."/>
        </authorList>
    </citation>
    <scope>NUCLEOTIDE SEQUENCE</scope>
    <source>
        <strain evidence="11">Bd21</strain>
    </source>
</reference>
<dbReference type="AlphaFoldDB" id="A0A0Q3K243"/>
<dbReference type="Gene3D" id="1.10.8.430">
    <property type="entry name" value="Helical domain of apoptotic protease-activating factors"/>
    <property type="match status" value="1"/>
</dbReference>
<dbReference type="InterPro" id="IPR036388">
    <property type="entry name" value="WH-like_DNA-bd_sf"/>
</dbReference>
<evidence type="ECO:0000256" key="7">
    <source>
        <dbReference type="SAM" id="Coils"/>
    </source>
</evidence>
<dbReference type="InterPro" id="IPR058922">
    <property type="entry name" value="WHD_DRP"/>
</dbReference>
<reference evidence="12" key="3">
    <citation type="submission" date="2018-08" db="UniProtKB">
        <authorList>
            <consortium name="EnsemblPlants"/>
        </authorList>
    </citation>
    <scope>IDENTIFICATION</scope>
    <source>
        <strain evidence="12">cv. Bd21</strain>
    </source>
</reference>
<evidence type="ECO:0000256" key="4">
    <source>
        <dbReference type="ARBA" id="ARBA00022741"/>
    </source>
</evidence>
<dbReference type="Gene3D" id="1.10.10.10">
    <property type="entry name" value="Winged helix-like DNA-binding domain superfamily/Winged helix DNA-binding domain"/>
    <property type="match status" value="1"/>
</dbReference>
<dbReference type="Pfam" id="PF23559">
    <property type="entry name" value="WHD_DRP"/>
    <property type="match status" value="1"/>
</dbReference>
<sequence length="1079" mass="121921">MDRFYCGLNFDISYIIEYGKYDSVLCLLNLAWKAERKLERRCTRNVLSLQGNDKDDCVPELNMKINEIHVEFSAPRETVDLHADSSAPTAEINSSNDLSAQINFDTDENESCEEITNVLGETTTTTPPTKLNCAFAILADAGVTGVAAKLGELAAAEATAMLRVHAEIRSLRRKLAYLQALVRGADRVRRGRANELLLLWLRETREVAFEVEDAVDEFHLRVETFHLSAKGRRGWWHRVAFNLVQGLATQIVVRHGLSNQILKINERIDELNQNKETYAIESFPSETWNSSSTVSDHEWYEDGYVADSRQSEFATLKDQIINKETNVSHRAKTLARKLYNDPDITRHFELHAWVCLPPHIRFTDYVEIMYKQVNSEVPEASERVDNVSLAPGEGETTSKERKLRQQMQNRWYLVVLDGFVYINDWNSLVDLHCLETIHGQQLFCRQVFGAKEPPQIYKCKSYYDKVHNISTGLPLAIIVLAGVLRSKLIPMEWDDVLGQLETNGQPKPVGSIWSLAFDDLPHHLKSCFLYFASMSKNIIVYPDRLVRLWIAEGFVVPKKGKTLEEVGFDYLKDLVSRGLVQVMEKDAGGGIKLVAIHNLLHDFVESEAQDSGFLEIHHHANVLNPNAVRRLAVHNYMESFVSIPNEFPKLRSLLYDFAEDQRSSSIYETPQPQTLWGNFAELCLRACGISESVGLKTIHGLHFIEGSRFLRVIDLNGLKIQMLPNEIGSIIHLRYLGIRNSNLEELPSSISKLDNLQTLDVRRTNVRRVDDGFWEIETLRHVLAEKISLPNCTVSLNNLMTLDGVEPSNPWHGQICPLNYMICLRSLSLSGLSETHTKALSAALRKMEFLVNLKLSGEVLPSTMFTDSSMRHLQVLILHGKLEDLHTSPSDRHGGGLKKLKLQNLCTLKQLVVKPGSMPMLSILAMYDCSSLKVLNGLTALEHLQELAVYNMEAIIETIKLMDKKLLGKIKCLTTPTNVDRGRGVLEGSWLRRLERPAHRLCVNPAPEPLRSALGNFVPGAGKAIDDIQVDYSSGGAWIRSLQVYLIYRSVRKKHAFNVVCLVIPYGVVLSMSEDLLVT</sequence>
<dbReference type="GO" id="GO:0002758">
    <property type="term" value="P:innate immune response-activating signaling pathway"/>
    <property type="evidence" value="ECO:0007669"/>
    <property type="project" value="UniProtKB-ARBA"/>
</dbReference>
<keyword evidence="6 7" id="KW-0175">Coiled coil</keyword>
<dbReference type="GO" id="GO:0098542">
    <property type="term" value="P:defense response to other organism"/>
    <property type="evidence" value="ECO:0000318"/>
    <property type="project" value="GO_Central"/>
</dbReference>
<dbReference type="CDD" id="cd14798">
    <property type="entry name" value="RX-CC_like"/>
    <property type="match status" value="1"/>
</dbReference>
<evidence type="ECO:0000256" key="3">
    <source>
        <dbReference type="ARBA" id="ARBA00022737"/>
    </source>
</evidence>
<keyword evidence="5" id="KW-0611">Plant defense</keyword>
<dbReference type="PANTHER" id="PTHR23155">
    <property type="entry name" value="DISEASE RESISTANCE PROTEIN RP"/>
    <property type="match status" value="1"/>
</dbReference>